<keyword evidence="1" id="KW-0732">Signal</keyword>
<keyword evidence="4" id="KW-1185">Reference proteome</keyword>
<dbReference type="STRING" id="670052.PA27867_3630"/>
<dbReference type="Proteomes" id="UP000092582">
    <property type="component" value="Chromosome 1"/>
</dbReference>
<feature type="domain" description="DUF732" evidence="2">
    <location>
        <begin position="64"/>
        <end position="135"/>
    </location>
</feature>
<evidence type="ECO:0000259" key="2">
    <source>
        <dbReference type="Pfam" id="PF05305"/>
    </source>
</evidence>
<sequence length="143" mass="14216" precursor="true">MFKIGKLAGFAAVAVLALSGCSAAGAGAGADVARSEAPEVAAITAPTESATPVAESGEAEDGEARFLRSMHNGSVADLLGATDPELLAAGHLACAQMTNGTAIDSVDVIQGDVPGEQNPGWTDRSLAGIASETLCVEFDQTAN</sequence>
<dbReference type="Pfam" id="PF05305">
    <property type="entry name" value="DUF732"/>
    <property type="match status" value="1"/>
</dbReference>
<name>A0A1B1BPT6_9MICO</name>
<dbReference type="PROSITE" id="PS51257">
    <property type="entry name" value="PROKAR_LIPOPROTEIN"/>
    <property type="match status" value="1"/>
</dbReference>
<dbReference type="RefSeq" id="WP_066598471.1">
    <property type="nucleotide sequence ID" value="NZ_CP016282.1"/>
</dbReference>
<evidence type="ECO:0000313" key="4">
    <source>
        <dbReference type="Proteomes" id="UP000092582"/>
    </source>
</evidence>
<dbReference type="KEGG" id="cart:PA27867_3630"/>
<evidence type="ECO:0000313" key="3">
    <source>
        <dbReference type="EMBL" id="ANP74548.1"/>
    </source>
</evidence>
<dbReference type="AlphaFoldDB" id="A0A1B1BPT6"/>
<feature type="signal peptide" evidence="1">
    <location>
        <begin position="1"/>
        <end position="26"/>
    </location>
</feature>
<feature type="chain" id="PRO_5039009793" description="DUF732 domain-containing protein" evidence="1">
    <location>
        <begin position="27"/>
        <end position="143"/>
    </location>
</feature>
<dbReference type="EMBL" id="CP016282">
    <property type="protein sequence ID" value="ANP74548.1"/>
    <property type="molecule type" value="Genomic_DNA"/>
</dbReference>
<reference evidence="3 4" key="1">
    <citation type="submission" date="2016-06" db="EMBL/GenBank/DDBJ databases">
        <title>Genome sequencing of Cryobacterium arcticum PAMC 27867.</title>
        <authorList>
            <person name="Lee J."/>
            <person name="Kim O.-S."/>
        </authorList>
    </citation>
    <scope>NUCLEOTIDE SEQUENCE [LARGE SCALE GENOMIC DNA]</scope>
    <source>
        <strain evidence="3 4">PAMC 27867</strain>
    </source>
</reference>
<proteinExistence type="predicted"/>
<evidence type="ECO:0000256" key="1">
    <source>
        <dbReference type="SAM" id="SignalP"/>
    </source>
</evidence>
<dbReference type="InterPro" id="IPR007969">
    <property type="entry name" value="DUF732"/>
</dbReference>
<protein>
    <recommendedName>
        <fullName evidence="2">DUF732 domain-containing protein</fullName>
    </recommendedName>
</protein>
<accession>A0A1B1BPT6</accession>
<organism evidence="3 4">
    <name type="scientific">Cryobacterium arcticum</name>
    <dbReference type="NCBI Taxonomy" id="670052"/>
    <lineage>
        <taxon>Bacteria</taxon>
        <taxon>Bacillati</taxon>
        <taxon>Actinomycetota</taxon>
        <taxon>Actinomycetes</taxon>
        <taxon>Micrococcales</taxon>
        <taxon>Microbacteriaceae</taxon>
        <taxon>Cryobacterium</taxon>
    </lineage>
</organism>
<gene>
    <name evidence="3" type="ORF">PA27867_3630</name>
</gene>